<dbReference type="RefSeq" id="WP_066446734.1">
    <property type="nucleotide sequence ID" value="NZ_CP014226.1"/>
</dbReference>
<protein>
    <recommendedName>
        <fullName evidence="3">SatD family (SatD)</fullName>
    </recommendedName>
</protein>
<dbReference type="STRING" id="507626.LOKO_01378"/>
<proteinExistence type="predicted"/>
<dbReference type="AlphaFoldDB" id="A0A0X8HD67"/>
<evidence type="ECO:0008006" key="3">
    <source>
        <dbReference type="Google" id="ProtNLM"/>
    </source>
</evidence>
<dbReference type="Proteomes" id="UP000063387">
    <property type="component" value="Chromosome"/>
</dbReference>
<organism evidence="1 2">
    <name type="scientific">Halomonas chromatireducens</name>
    <dbReference type="NCBI Taxonomy" id="507626"/>
    <lineage>
        <taxon>Bacteria</taxon>
        <taxon>Pseudomonadati</taxon>
        <taxon>Pseudomonadota</taxon>
        <taxon>Gammaproteobacteria</taxon>
        <taxon>Oceanospirillales</taxon>
        <taxon>Halomonadaceae</taxon>
        <taxon>Halomonas</taxon>
    </lineage>
</organism>
<name>A0A0X8HD67_9GAMM</name>
<dbReference type="EMBL" id="CP014226">
    <property type="protein sequence ID" value="AMD00446.1"/>
    <property type="molecule type" value="Genomic_DNA"/>
</dbReference>
<keyword evidence="2" id="KW-1185">Reference proteome</keyword>
<dbReference type="PATRIC" id="fig|507626.3.peg.1363"/>
<dbReference type="KEGG" id="hco:LOKO_01378"/>
<dbReference type="Gene3D" id="3.30.70.1230">
    <property type="entry name" value="Nucleotide cyclase"/>
    <property type="match status" value="1"/>
</dbReference>
<accession>A0A0X8HD67</accession>
<evidence type="ECO:0000313" key="2">
    <source>
        <dbReference type="Proteomes" id="UP000063387"/>
    </source>
</evidence>
<dbReference type="OrthoDB" id="7064118at2"/>
<evidence type="ECO:0000313" key="1">
    <source>
        <dbReference type="EMBL" id="AMD00446.1"/>
    </source>
</evidence>
<reference evidence="1 2" key="1">
    <citation type="journal article" date="2016" name="Genome Announc.">
        <title>Draft Genome Sequence of 'Halomonas chromatireducens' Strain AGD 8-3, a Haloalkaliphilic Chromate- and Selenite-Reducing Gammaproteobacterium.</title>
        <authorList>
            <person name="Sharko F.S."/>
            <person name="Shapovalova A.A."/>
            <person name="Tsygankova S.V."/>
            <person name="Komova A.V."/>
            <person name="Boulygina E.S."/>
            <person name="Teslyuk A.B."/>
            <person name="Gotovtsev P.M."/>
            <person name="Namsaraev Z.B."/>
            <person name="Khijniak T.V."/>
            <person name="Nedoluzhko A.V."/>
            <person name="Vasilov R.G."/>
        </authorList>
    </citation>
    <scope>NUCLEOTIDE SEQUENCE [LARGE SCALE GENOMIC DNA]</scope>
    <source>
        <strain evidence="1 2">AGD 8-3</strain>
    </source>
</reference>
<sequence>MTQRIAVLTGDVIDSRKIQDRQRLYALLDKNLAGLAARHGGRSERFRGDGFQLALPGAAAAMEVAIAMRAALIEQSETDQRWDARIAVAVGPASWPGNGRLATADSEPFVRSGHDLDALSEGSSHLSLSLLDETDDGSLALLTRYLDDMVASWSRYSAEVVRLSLESESSQQAMADHLGIRQPSVHKRLRAARWPLLADTLAYLSERLAEKDKRR</sequence>
<dbReference type="InterPro" id="IPR029787">
    <property type="entry name" value="Nucleotide_cyclase"/>
</dbReference>
<gene>
    <name evidence="1" type="ORF">LOKO_01378</name>
</gene>
<reference evidence="1 2" key="2">
    <citation type="submission" date="2016-02" db="EMBL/GenBank/DDBJ databases">
        <authorList>
            <person name="Wen L."/>
            <person name="He K."/>
            <person name="Yang H."/>
        </authorList>
    </citation>
    <scope>NUCLEOTIDE SEQUENCE [LARGE SCALE GENOMIC DNA]</scope>
    <source>
        <strain evidence="1 2">AGD 8-3</strain>
    </source>
</reference>
<dbReference type="SUPFAM" id="SSF55073">
    <property type="entry name" value="Nucleotide cyclase"/>
    <property type="match status" value="1"/>
</dbReference>